<gene>
    <name evidence="1" type="ORF">EKN56_17840</name>
</gene>
<accession>A0A411WPK0</accession>
<name>A0A411WPK0_9GAMM</name>
<evidence type="ECO:0000313" key="2">
    <source>
        <dbReference type="Proteomes" id="UP000293154"/>
    </source>
</evidence>
<evidence type="ECO:0000313" key="1">
    <source>
        <dbReference type="EMBL" id="QBH98086.1"/>
    </source>
</evidence>
<sequence>MGTIVTKTIASCSRYFLLFPVLWITLCASRYKVGFCCGMQQTEHFSLFISCRRRETPYNAPPSNGDVQTYMFWFEFS</sequence>
<organism evidence="1 2">
    <name type="scientific">Limnobaculum zhutongyuii</name>
    <dbReference type="NCBI Taxonomy" id="2498113"/>
    <lineage>
        <taxon>Bacteria</taxon>
        <taxon>Pseudomonadati</taxon>
        <taxon>Pseudomonadota</taxon>
        <taxon>Gammaproteobacteria</taxon>
        <taxon>Enterobacterales</taxon>
        <taxon>Budviciaceae</taxon>
        <taxon>Limnobaculum</taxon>
    </lineage>
</organism>
<keyword evidence="2" id="KW-1185">Reference proteome</keyword>
<dbReference type="KEGG" id="prag:EKN56_17840"/>
<reference evidence="1 2" key="1">
    <citation type="submission" date="2019-03" db="EMBL/GenBank/DDBJ databases">
        <title>Pragia sp. nov. isolated from the gut tract of Carduelis flavirostris.</title>
        <authorList>
            <person name="Ge Y."/>
        </authorList>
    </citation>
    <scope>NUCLEOTIDE SEQUENCE [LARGE SCALE GENOMIC DNA]</scope>
    <source>
        <strain evidence="1 2">CF-458</strain>
    </source>
</reference>
<protein>
    <submittedName>
        <fullName evidence="1">Uncharacterized protein</fullName>
    </submittedName>
</protein>
<dbReference type="Proteomes" id="UP000293154">
    <property type="component" value="Chromosome"/>
</dbReference>
<dbReference type="EMBL" id="CP034752">
    <property type="protein sequence ID" value="QBH98086.1"/>
    <property type="molecule type" value="Genomic_DNA"/>
</dbReference>
<proteinExistence type="predicted"/>
<dbReference type="AlphaFoldDB" id="A0A411WPK0"/>
<dbReference type="OrthoDB" id="6615232at2"/>